<evidence type="ECO:0000256" key="2">
    <source>
        <dbReference type="SAM" id="Phobius"/>
    </source>
</evidence>
<sequence>MTYSRKRWWVWVVEVALLLVLATDFTCLIYGTYEVNYPSQVEKKEELTDVQAKLDHYKFHKESQKSVTLDNAVFGKKLTENEADDVKSSLKICAIILVSPVVIWLFSFLAPIISFTLMQVWVMYAAFWGDDHVDKAVVILQYIQVHLPLSSFKSLPPEALEWSEGLLFWWWEVKVVLIYAASTCSIYSYYRRSLDSSTAQDVESGLTHDDTQVNALPQDMECAPAQDDDTTSPFNTRTLLNLLLRYRQLAAHLLVRIFRSQAPNNLPLQTSMLTDQLEYQPSTLPDQLEHQPSTLPDQLDHQPCTLPHQMEHQPSTLPDQLEHQPSTLPDQLDHQPCTLPHQMEHQPSTLPDQMEHQPSTLLDQLQYENSSEQHQLVPQTSTAVNQQKQQFSLPLLWKVVQQVRQMTHYILCKVVKAITSCVFAGASPASQGHQMV</sequence>
<feature type="transmembrane region" description="Helical" evidence="2">
    <location>
        <begin position="92"/>
        <end position="113"/>
    </location>
</feature>
<keyword evidence="2" id="KW-0812">Transmembrane</keyword>
<organism evidence="3 4">
    <name type="scientific">Cherax quadricarinatus</name>
    <name type="common">Australian red claw crayfish</name>
    <dbReference type="NCBI Taxonomy" id="27406"/>
    <lineage>
        <taxon>Eukaryota</taxon>
        <taxon>Metazoa</taxon>
        <taxon>Ecdysozoa</taxon>
        <taxon>Arthropoda</taxon>
        <taxon>Crustacea</taxon>
        <taxon>Multicrustacea</taxon>
        <taxon>Malacostraca</taxon>
        <taxon>Eumalacostraca</taxon>
        <taxon>Eucarida</taxon>
        <taxon>Decapoda</taxon>
        <taxon>Pleocyemata</taxon>
        <taxon>Astacidea</taxon>
        <taxon>Parastacoidea</taxon>
        <taxon>Parastacidae</taxon>
        <taxon>Cherax</taxon>
    </lineage>
</organism>
<gene>
    <name evidence="3" type="ORF">OTU49_005819</name>
</gene>
<keyword evidence="4" id="KW-1185">Reference proteome</keyword>
<feature type="compositionally biased region" description="Polar residues" evidence="1">
    <location>
        <begin position="345"/>
        <end position="355"/>
    </location>
</feature>
<feature type="region of interest" description="Disordered" evidence="1">
    <location>
        <begin position="284"/>
        <end position="355"/>
    </location>
</feature>
<dbReference type="Proteomes" id="UP001445076">
    <property type="component" value="Unassembled WGS sequence"/>
</dbReference>
<feature type="transmembrane region" description="Helical" evidence="2">
    <location>
        <begin position="12"/>
        <end position="33"/>
    </location>
</feature>
<feature type="transmembrane region" description="Helical" evidence="2">
    <location>
        <begin position="168"/>
        <end position="190"/>
    </location>
</feature>
<keyword evidence="2" id="KW-1133">Transmembrane helix</keyword>
<name>A0AAW0WR29_CHEQU</name>
<feature type="compositionally biased region" description="Polar residues" evidence="1">
    <location>
        <begin position="284"/>
        <end position="296"/>
    </location>
</feature>
<protein>
    <submittedName>
        <fullName evidence="3">Uncharacterized protein</fullName>
    </submittedName>
</protein>
<comment type="caution">
    <text evidence="3">The sequence shown here is derived from an EMBL/GenBank/DDBJ whole genome shotgun (WGS) entry which is preliminary data.</text>
</comment>
<evidence type="ECO:0000313" key="4">
    <source>
        <dbReference type="Proteomes" id="UP001445076"/>
    </source>
</evidence>
<accession>A0AAW0WR29</accession>
<feature type="compositionally biased region" description="Polar residues" evidence="1">
    <location>
        <begin position="312"/>
        <end position="329"/>
    </location>
</feature>
<evidence type="ECO:0000313" key="3">
    <source>
        <dbReference type="EMBL" id="KAK8734462.1"/>
    </source>
</evidence>
<reference evidence="3 4" key="1">
    <citation type="journal article" date="2024" name="BMC Genomics">
        <title>Genome assembly of redclaw crayfish (Cherax quadricarinatus) provides insights into its immune adaptation and hypoxia tolerance.</title>
        <authorList>
            <person name="Liu Z."/>
            <person name="Zheng J."/>
            <person name="Li H."/>
            <person name="Fang K."/>
            <person name="Wang S."/>
            <person name="He J."/>
            <person name="Zhou D."/>
            <person name="Weng S."/>
            <person name="Chi M."/>
            <person name="Gu Z."/>
            <person name="He J."/>
            <person name="Li F."/>
            <person name="Wang M."/>
        </authorList>
    </citation>
    <scope>NUCLEOTIDE SEQUENCE [LARGE SCALE GENOMIC DNA]</scope>
    <source>
        <strain evidence="3">ZL_2023a</strain>
    </source>
</reference>
<dbReference type="AlphaFoldDB" id="A0AAW0WR29"/>
<dbReference type="EMBL" id="JARKIK010000050">
    <property type="protein sequence ID" value="KAK8734462.1"/>
    <property type="molecule type" value="Genomic_DNA"/>
</dbReference>
<keyword evidence="2" id="KW-0472">Membrane</keyword>
<evidence type="ECO:0000256" key="1">
    <source>
        <dbReference type="SAM" id="MobiDB-lite"/>
    </source>
</evidence>
<proteinExistence type="predicted"/>